<gene>
    <name evidence="7" type="ORF">DDF65_22610</name>
</gene>
<evidence type="ECO:0000313" key="7">
    <source>
        <dbReference type="EMBL" id="PVM72369.1"/>
    </source>
</evidence>
<dbReference type="InterPro" id="IPR050109">
    <property type="entry name" value="HTH-type_TetR-like_transc_reg"/>
</dbReference>
<dbReference type="EMBL" id="QDKP01000063">
    <property type="protein sequence ID" value="PVM72369.1"/>
    <property type="molecule type" value="Genomic_DNA"/>
</dbReference>
<dbReference type="Gene3D" id="1.10.357.10">
    <property type="entry name" value="Tetracycline Repressor, domain 2"/>
    <property type="match status" value="1"/>
</dbReference>
<sequence length="282" mass="29996">MTRNPRPTWRAEPLRARVLRAADTLFASAGASRTSMEAVASLAGTRKMSVYRLYASKAELVCAWLDLRLAAEADLWAHRRPLGAAGARRRLVALLRLARATPLDKRLGLAQVDDLETLGPAVAARLQTRLDLHLSRLEAFCREAGAADPLLAAWTLACFLHAGGTGRGLVPPGLDPRRLADLALAAGRAPAAPPPSLSNPNPKDDANVFKSDRAPVAPAHSGLGRALGRQATEPPLSPRGVTPRPPLVALMADAALTALSNHRPATQPRAVMTPDKIVLIDR</sequence>
<dbReference type="GO" id="GO:0000976">
    <property type="term" value="F:transcription cis-regulatory region binding"/>
    <property type="evidence" value="ECO:0007669"/>
    <property type="project" value="TreeGrafter"/>
</dbReference>
<feature type="DNA-binding region" description="H-T-H motif" evidence="4">
    <location>
        <begin position="35"/>
        <end position="54"/>
    </location>
</feature>
<dbReference type="AlphaFoldDB" id="A0A2T9IYS7"/>
<protein>
    <recommendedName>
        <fullName evidence="6">HTH tetR-type domain-containing protein</fullName>
    </recommendedName>
</protein>
<dbReference type="InterPro" id="IPR009057">
    <property type="entry name" value="Homeodomain-like_sf"/>
</dbReference>
<evidence type="ECO:0000259" key="6">
    <source>
        <dbReference type="PROSITE" id="PS50977"/>
    </source>
</evidence>
<evidence type="ECO:0000256" key="1">
    <source>
        <dbReference type="ARBA" id="ARBA00023015"/>
    </source>
</evidence>
<dbReference type="PANTHER" id="PTHR30055">
    <property type="entry name" value="HTH-TYPE TRANSCRIPTIONAL REGULATOR RUTR"/>
    <property type="match status" value="1"/>
</dbReference>
<keyword evidence="2 4" id="KW-0238">DNA-binding</keyword>
<keyword evidence="8" id="KW-1185">Reference proteome</keyword>
<dbReference type="SUPFAM" id="SSF46689">
    <property type="entry name" value="Homeodomain-like"/>
    <property type="match status" value="1"/>
</dbReference>
<evidence type="ECO:0000256" key="5">
    <source>
        <dbReference type="SAM" id="MobiDB-lite"/>
    </source>
</evidence>
<evidence type="ECO:0000256" key="4">
    <source>
        <dbReference type="PROSITE-ProRule" id="PRU00335"/>
    </source>
</evidence>
<accession>A0A2T9IYS7</accession>
<proteinExistence type="predicted"/>
<dbReference type="RefSeq" id="WP_116569774.1">
    <property type="nucleotide sequence ID" value="NZ_QDKP01000063.1"/>
</dbReference>
<dbReference type="PROSITE" id="PS50977">
    <property type="entry name" value="HTH_TETR_2"/>
    <property type="match status" value="1"/>
</dbReference>
<feature type="compositionally biased region" description="Basic and acidic residues" evidence="5">
    <location>
        <begin position="202"/>
        <end position="213"/>
    </location>
</feature>
<comment type="caution">
    <text evidence="7">The sequence shown here is derived from an EMBL/GenBank/DDBJ whole genome shotgun (WGS) entry which is preliminary data.</text>
</comment>
<organism evidence="7 8">
    <name type="scientific">Caulobacter radicis</name>
    <dbReference type="NCBI Taxonomy" id="2172650"/>
    <lineage>
        <taxon>Bacteria</taxon>
        <taxon>Pseudomonadati</taxon>
        <taxon>Pseudomonadota</taxon>
        <taxon>Alphaproteobacteria</taxon>
        <taxon>Caulobacterales</taxon>
        <taxon>Caulobacteraceae</taxon>
        <taxon>Caulobacter</taxon>
    </lineage>
</organism>
<evidence type="ECO:0000256" key="2">
    <source>
        <dbReference type="ARBA" id="ARBA00023125"/>
    </source>
</evidence>
<dbReference type="Pfam" id="PF00440">
    <property type="entry name" value="TetR_N"/>
    <property type="match status" value="1"/>
</dbReference>
<evidence type="ECO:0000313" key="8">
    <source>
        <dbReference type="Proteomes" id="UP000244913"/>
    </source>
</evidence>
<dbReference type="Proteomes" id="UP000244913">
    <property type="component" value="Unassembled WGS sequence"/>
</dbReference>
<feature type="region of interest" description="Disordered" evidence="5">
    <location>
        <begin position="188"/>
        <end position="245"/>
    </location>
</feature>
<keyword evidence="1" id="KW-0805">Transcription regulation</keyword>
<dbReference type="PANTHER" id="PTHR30055:SF234">
    <property type="entry name" value="HTH-TYPE TRANSCRIPTIONAL REGULATOR BETI"/>
    <property type="match status" value="1"/>
</dbReference>
<dbReference type="InterPro" id="IPR001647">
    <property type="entry name" value="HTH_TetR"/>
</dbReference>
<feature type="domain" description="HTH tetR-type" evidence="6">
    <location>
        <begin position="12"/>
        <end position="72"/>
    </location>
</feature>
<dbReference type="GO" id="GO:0003700">
    <property type="term" value="F:DNA-binding transcription factor activity"/>
    <property type="evidence" value="ECO:0007669"/>
    <property type="project" value="TreeGrafter"/>
</dbReference>
<name>A0A2T9IYS7_9CAUL</name>
<reference evidence="7 8" key="1">
    <citation type="submission" date="2018-04" db="EMBL/GenBank/DDBJ databases">
        <title>The genome sequence of Caulobacter sp. 736.</title>
        <authorList>
            <person name="Gao J."/>
            <person name="Sun J."/>
        </authorList>
    </citation>
    <scope>NUCLEOTIDE SEQUENCE [LARGE SCALE GENOMIC DNA]</scope>
    <source>
        <strain evidence="7 8">736</strain>
    </source>
</reference>
<keyword evidence="3" id="KW-0804">Transcription</keyword>
<evidence type="ECO:0000256" key="3">
    <source>
        <dbReference type="ARBA" id="ARBA00023163"/>
    </source>
</evidence>